<dbReference type="Pfam" id="PF05970">
    <property type="entry name" value="PIF1"/>
    <property type="match status" value="1"/>
</dbReference>
<feature type="region of interest" description="Disordered" evidence="10">
    <location>
        <begin position="2005"/>
        <end position="2030"/>
    </location>
</feature>
<comment type="similarity">
    <text evidence="9">Belongs to the helicase family.</text>
</comment>
<dbReference type="PROSITE" id="PS50235">
    <property type="entry name" value="USP_3"/>
    <property type="match status" value="2"/>
</dbReference>
<dbReference type="PANTHER" id="PTHR47642">
    <property type="entry name" value="ATP-DEPENDENT DNA HELICASE"/>
    <property type="match status" value="1"/>
</dbReference>
<feature type="compositionally biased region" description="Low complexity" evidence="10">
    <location>
        <begin position="2816"/>
        <end position="2836"/>
    </location>
</feature>
<reference evidence="12" key="1">
    <citation type="submission" date="2023-10" db="EMBL/GenBank/DDBJ databases">
        <authorList>
            <person name="Chen Y."/>
            <person name="Shah S."/>
            <person name="Dougan E. K."/>
            <person name="Thang M."/>
            <person name="Chan C."/>
        </authorList>
    </citation>
    <scope>NUCLEOTIDE SEQUENCE [LARGE SCALE GENOMIC DNA]</scope>
</reference>
<dbReference type="Pfam" id="PF20209">
    <property type="entry name" value="DUF6570"/>
    <property type="match status" value="1"/>
</dbReference>
<feature type="region of interest" description="Disordered" evidence="10">
    <location>
        <begin position="1590"/>
        <end position="1635"/>
    </location>
</feature>
<keyword evidence="6" id="KW-0238">DNA-binding</keyword>
<evidence type="ECO:0000256" key="4">
    <source>
        <dbReference type="ARBA" id="ARBA00022806"/>
    </source>
</evidence>
<sequence length="3251" mass="353155">MRNPGFRAIFSLQMTEEFCGIAPVDDSGGGALVATFRAAEESKLFTPQRFLADHYEQDKDQQDAQGGAPYRTAAEALLGYLDTRQTVALRAWACSTPECVARGVAADDPAKMPNVLHWPRVLILHLLRWDNKQIPVPHAVAPDRTLHVSGTTYALRAVVTHEGSSARSGHYVAFASRGDRWHVCDDKAVRPATESEGTTFVRDRVKGHTYLLFYEKVDSPAVSVALVRRMVRFDRDGGGLGIGRRGPRPMVAVSSTCSSLSLADPYRVGRALRALRDIGALVIYRGQEFCQRARWPAASGLGQRDGAGGSGDDLGRLAGRARVWSALGALRDTGAVVIYRGQGFGQGARFRPGGAGGVGKPRRLGPGARWPAASGLGQRDGAGGSGDDLGRLAGRARVWSALGALRDTGPGRRSARFATLALQYYTEDKAALAKFSNKCTWRSADGMQAQCAAGERQRKLLGSAVDAGSSDRQCFRFAQADPDIFDLASRRIPVDHQKEIVEGYFEEALARGRAADEVADDSWEIHKGDVRNRYHSERGSLTIHLVEKVEGAKCTEEEFAEFYQLYDAKTDDGEPMLDTGDIMRCIGKRKKRYGEFAAKVRDMGAATRARGRRPQKLKVAMQEFLEQQKDEPQSATQDDARRAEFAARAAPHTGRLTFKSGADGAVECVLTEEQKALVREMQSERASTLEYLFSRNNLCACFGIDGHKYRALLAAAGADPRQDLQKTSGLVLEEEAADRSGDPSVQYEKSWLRWAKELSLDSPSVVCFACGVKVSKHHCKRECPSDLIAQTLREDASEIIPRICDYCVRAEDRGARVSRDAIDTGNTPEPLRGLTRHEERLLQLVETNVVMVHAPKGGTATAKGGTFVAPLEAPRACEVLGGASMEITDGVLWLRPRGVPPGWAVPARAQKLLDALKWLAKNNAYYRDFSVLGQATAAIKALETKLAEKLADDRQAIDPEAEAAAQGAFEGDATYFTAGGPAPVGAVVGDLQKNRESAEIRPLTEALAFPTLFPGGEGSCPEELRFSSYAWRRLLDCKTKFQENPDYTFYQLETWFRKSLSSATSVFVGKREVPGREAAERRAYAVQGKVPGTTAFLGQKRTHCVQMMRQLGRPDFFLTLTSHERQPHMLAACVKAQLYNDSPGLPLDRVEKTVAAQVLAYTNDPEHKWDGSPQCDEKIKGTNDAAAACESVSETRRTGMTALQLCQKFPADVEREWNRQLERFLSWITEARKTKGESCPPFPKPTLLRGTEAADGGEAPTGAEDVGYMDLLQGDVKWDCWDDNLDEAPPFVAQDFVSRVEWQKRGFPHAHMLLWVGDWGAERDARLAAEEVAQPHPDAAPPVAGDSIWRVSKEQLDQLLSGKASAVVRPRGLKDAGRKWLACTADAGAQIVAVAHVAGARQVMSQDEWRQKSKEHGMSRRTCLYRKTFLVHVRMVQQLAEAVPYADPGARACGDHVFRPTDAGPPTDRVLLLPPPRRYLPDCVKVNCIWDIDAAHMDVLASGSSTVVARPVGVVGEERKWLARAVDSGAQIVGWTSASVNREVPSEEEWVAARETYGLVEDALPFAPTFLVELRALQLFAKPVDYAPPRAGSGVGGAPPPPQPHTEPRGGGEAAERGGEETEGEPPAAPKRPAADWLDGAASETDDELLGPSKVDNVASIYDVYTRTTGPKRWRAVYRDGVMTLLTKSLMHKHGPYCGKYSLGRCRFGFPQQPVEKSRKKSQRELWNNGSKNKYFVRRRSGDTMMGLYNPRILRRWRGSMDLQVVENLHAVARYILGYCLKNDTAKDAVGKLNQEIARVPATGPVTSKQVYRLAYIGTQGRVTSTFEACHHLLGLPVVRISREFQWVHAGMPESYSAYVPRHLWRQAIANPENAPEPTAPAVIRRYAEWRAGKVAVFDDTGEQVPLLVEGRAAENYEWVSPREVTLFDFVASYSTSYNSDPKLRAQPAIVSTKAFDPERETEAYYYSKLLLHYPRADFDEDDGPEWLVPSDDGSHQSAFVRLSKASNEGEHGDEAEAPPADAPAREEEAELPAPDFFLKSTVFPKLNIAEAAWRELKRLNCALVMRSAMQTPGAAEDWENHRELLRRLRLAAGRPDEEADDLDRDEDLEELAGAAPHAISAFGPVAGGDEAVQLLFGPDAQKSKQQDIVYWFLEQVRQGNRAPARVLLHGPGGCGKSVVVRAVARLLRTEGHGVALAAPTGCAAFLINGCTLHSCLHLPVENKSFGYASDAPPPSGPALEHLIEFWKPVRVLVIDEISMVSAEMLARIDARLQIYKRQPGVPFGGLHLLLCGDLYQLPPPKGQPAYAAVQLWKMFLLCELEGNHRAARDPAYAALLERVRKGLHTEADLATLRTRLRKPPADSRAPHLLATRKAVRQVNEEMLERHAETHGFEVHAAPAQDTSHRTGLPVEVDTGYDNPEDTGGLESDARFAIGAKVMLRRNLDISDGLVNGARGMVTDIKLARDSGEVLKVRVEFERGGQAAREEEGDADLPGVLISPVQGAFQNEDGERILRRQLPLVLCWGLTIHKAQGGTETKGIALSLDETVRQQCQAYVGLSRVECLADLYLTAFDERAIIPAVGVDHALLQLRLQQGYEAERGNGPNKYWRACFAPAQTAQELEEAIASAPPGAFAERQAELLEARAAEERGDKGAFTCEYCGEGCGTKRALATHKRETCTVARMIRVRKRAAGVPPPPPPLDPEEALGVLSRMAGGDRRQRITGKRLAAAAAQQKAAAGQTPQAAAQRASAETDAGELFDSAAPAAPAVPPRRRARLAALQQAPAGADELEAEERTSAAPDAETPPSPPPPPKRPRLTSLAPAASSAEAAAARSAPPAAAPPRAPPALKRPRLADLAQAASGAEEEAQAASGAQAAGSGVAREAAGSGADGGARANAPAGASAGAQSAAAPLTCQPGGSVAKQGMGSATGAATGSGRAASSGLGGALGRRRPCGFRNVGNSCYMNSLLQALFPLAPVQRMIAATLGALGDEPEEGLFDLLRQGNKLVGTAIAAWRARGALEPELFLDWHSGEQEDAQEFLQLNLLQNDGPELAELCRGIDWPRLSCPDCPASRDATGAEPFTILSLPLVAADGRRAFASVRAALADYIEAPCPVEVDDWQCPCAGFVAHRASVLKTHRITCFPEILLLHLVRWDSFGRVVPHPVAADAVLEVRGPDSVGIFSLKAVVVHRGATARKGHYYAFAKYDGTWWLYDDDASRVATEAEIAFFGGGQGAAALTKIYLAVYERLDAAQ</sequence>
<dbReference type="Gene3D" id="3.40.50.300">
    <property type="entry name" value="P-loop containing nucleotide triphosphate hydrolases"/>
    <property type="match status" value="1"/>
</dbReference>
<dbReference type="InterPro" id="IPR051055">
    <property type="entry name" value="PIF1_helicase"/>
</dbReference>
<keyword evidence="5 9" id="KW-0067">ATP-binding</keyword>
<keyword evidence="7 9" id="KW-0234">DNA repair</keyword>
<dbReference type="Pfam" id="PF00443">
    <property type="entry name" value="UCH"/>
    <property type="match status" value="2"/>
</dbReference>
<feature type="region of interest" description="Disordered" evidence="10">
    <location>
        <begin position="2732"/>
        <end position="2874"/>
    </location>
</feature>
<dbReference type="Gene3D" id="3.90.70.10">
    <property type="entry name" value="Cysteine proteinases"/>
    <property type="match status" value="2"/>
</dbReference>
<evidence type="ECO:0000313" key="12">
    <source>
        <dbReference type="EMBL" id="CAK0832238.1"/>
    </source>
</evidence>
<feature type="compositionally biased region" description="Basic and acidic residues" evidence="10">
    <location>
        <begin position="1606"/>
        <end position="1620"/>
    </location>
</feature>
<dbReference type="InterPro" id="IPR018200">
    <property type="entry name" value="USP_CS"/>
</dbReference>
<evidence type="ECO:0000259" key="11">
    <source>
        <dbReference type="PROSITE" id="PS50235"/>
    </source>
</evidence>
<evidence type="ECO:0000256" key="7">
    <source>
        <dbReference type="ARBA" id="ARBA00023204"/>
    </source>
</evidence>
<dbReference type="InterPro" id="IPR027417">
    <property type="entry name" value="P-loop_NTPase"/>
</dbReference>
<accession>A0ABN9SKI5</accession>
<dbReference type="SUPFAM" id="SSF54001">
    <property type="entry name" value="Cysteine proteinases"/>
    <property type="match status" value="2"/>
</dbReference>
<name>A0ABN9SKI5_9DINO</name>
<organism evidence="12 13">
    <name type="scientific">Prorocentrum cordatum</name>
    <dbReference type="NCBI Taxonomy" id="2364126"/>
    <lineage>
        <taxon>Eukaryota</taxon>
        <taxon>Sar</taxon>
        <taxon>Alveolata</taxon>
        <taxon>Dinophyceae</taxon>
        <taxon>Prorocentrales</taxon>
        <taxon>Prorocentraceae</taxon>
        <taxon>Prorocentrum</taxon>
    </lineage>
</organism>
<dbReference type="InterPro" id="IPR028889">
    <property type="entry name" value="USP"/>
</dbReference>
<evidence type="ECO:0000256" key="1">
    <source>
        <dbReference type="ARBA" id="ARBA00022741"/>
    </source>
</evidence>
<dbReference type="InterPro" id="IPR046700">
    <property type="entry name" value="DUF6570"/>
</dbReference>
<feature type="domain" description="USP" evidence="11">
    <location>
        <begin position="1"/>
        <end position="217"/>
    </location>
</feature>
<comment type="catalytic activity">
    <reaction evidence="9">
        <text>ATP + H2O = ADP + phosphate + H(+)</text>
        <dbReference type="Rhea" id="RHEA:13065"/>
        <dbReference type="ChEBI" id="CHEBI:15377"/>
        <dbReference type="ChEBI" id="CHEBI:15378"/>
        <dbReference type="ChEBI" id="CHEBI:30616"/>
        <dbReference type="ChEBI" id="CHEBI:43474"/>
        <dbReference type="ChEBI" id="CHEBI:456216"/>
        <dbReference type="EC" id="5.6.2.3"/>
    </reaction>
</comment>
<dbReference type="InterPro" id="IPR001394">
    <property type="entry name" value="Peptidase_C19_UCH"/>
</dbReference>
<feature type="domain" description="USP" evidence="11">
    <location>
        <begin position="2952"/>
        <end position="3247"/>
    </location>
</feature>
<dbReference type="EMBL" id="CAUYUJ010011603">
    <property type="protein sequence ID" value="CAK0832238.1"/>
    <property type="molecule type" value="Genomic_DNA"/>
</dbReference>
<dbReference type="SUPFAM" id="SSF52540">
    <property type="entry name" value="P-loop containing nucleoside triphosphate hydrolases"/>
    <property type="match status" value="2"/>
</dbReference>
<feature type="compositionally biased region" description="Low complexity" evidence="10">
    <location>
        <begin position="2853"/>
        <end position="2874"/>
    </location>
</feature>
<proteinExistence type="inferred from homology"/>
<keyword evidence="4 9" id="KW-0347">Helicase</keyword>
<comment type="cofactor">
    <cofactor evidence="9">
        <name>Mg(2+)</name>
        <dbReference type="ChEBI" id="CHEBI:18420"/>
    </cofactor>
</comment>
<protein>
    <recommendedName>
        <fullName evidence="9">ATP-dependent DNA helicase</fullName>
        <ecNumber evidence="9">5.6.2.3</ecNumber>
    </recommendedName>
</protein>
<dbReference type="Proteomes" id="UP001189429">
    <property type="component" value="Unassembled WGS sequence"/>
</dbReference>
<feature type="compositionally biased region" description="Low complexity" evidence="10">
    <location>
        <begin position="2925"/>
        <end position="2940"/>
    </location>
</feature>
<keyword evidence="1 9" id="KW-0547">Nucleotide-binding</keyword>
<dbReference type="InterPro" id="IPR003593">
    <property type="entry name" value="AAA+_ATPase"/>
</dbReference>
<dbReference type="InterPro" id="IPR010285">
    <property type="entry name" value="DNA_helicase_pif1-like_DEAD"/>
</dbReference>
<evidence type="ECO:0000256" key="2">
    <source>
        <dbReference type="ARBA" id="ARBA00022763"/>
    </source>
</evidence>
<gene>
    <name evidence="12" type="ORF">PCOR1329_LOCUS30303</name>
</gene>
<dbReference type="PANTHER" id="PTHR47642:SF5">
    <property type="entry name" value="ATP-DEPENDENT DNA HELICASE"/>
    <property type="match status" value="1"/>
</dbReference>
<dbReference type="PROSITE" id="PS00972">
    <property type="entry name" value="USP_1"/>
    <property type="match status" value="1"/>
</dbReference>
<evidence type="ECO:0000256" key="5">
    <source>
        <dbReference type="ARBA" id="ARBA00022840"/>
    </source>
</evidence>
<evidence type="ECO:0000256" key="8">
    <source>
        <dbReference type="ARBA" id="ARBA00023235"/>
    </source>
</evidence>
<dbReference type="Pfam" id="PF21530">
    <property type="entry name" value="Pif1_2B_dom"/>
    <property type="match status" value="1"/>
</dbReference>
<dbReference type="SMART" id="SM00382">
    <property type="entry name" value="AAA"/>
    <property type="match status" value="1"/>
</dbReference>
<feature type="region of interest" description="Disordered" evidence="10">
    <location>
        <begin position="350"/>
        <end position="386"/>
    </location>
</feature>
<keyword evidence="2 9" id="KW-0227">DNA damage</keyword>
<dbReference type="PROSITE" id="PS00973">
    <property type="entry name" value="USP_2"/>
    <property type="match status" value="2"/>
</dbReference>
<keyword evidence="3 9" id="KW-0378">Hydrolase</keyword>
<dbReference type="InterPro" id="IPR049163">
    <property type="entry name" value="Pif1-like_2B_dom"/>
</dbReference>
<feature type="compositionally biased region" description="Pro residues" evidence="10">
    <location>
        <begin position="2802"/>
        <end position="2811"/>
    </location>
</feature>
<dbReference type="EC" id="5.6.2.3" evidence="9"/>
<feature type="region of interest" description="Disordered" evidence="10">
    <location>
        <begin position="2909"/>
        <end position="2944"/>
    </location>
</feature>
<evidence type="ECO:0000256" key="3">
    <source>
        <dbReference type="ARBA" id="ARBA00022801"/>
    </source>
</evidence>
<evidence type="ECO:0000256" key="6">
    <source>
        <dbReference type="ARBA" id="ARBA00023125"/>
    </source>
</evidence>
<evidence type="ECO:0000256" key="9">
    <source>
        <dbReference type="RuleBase" id="RU363044"/>
    </source>
</evidence>
<comment type="caution">
    <text evidence="12">The sequence shown here is derived from an EMBL/GenBank/DDBJ whole genome shotgun (WGS) entry which is preliminary data.</text>
</comment>
<dbReference type="CDD" id="cd02257">
    <property type="entry name" value="Peptidase_C19"/>
    <property type="match status" value="2"/>
</dbReference>
<dbReference type="InterPro" id="IPR038765">
    <property type="entry name" value="Papain-like_cys_pep_sf"/>
</dbReference>
<keyword evidence="9" id="KW-0233">DNA recombination</keyword>
<evidence type="ECO:0000256" key="10">
    <source>
        <dbReference type="SAM" id="MobiDB-lite"/>
    </source>
</evidence>
<evidence type="ECO:0000313" key="13">
    <source>
        <dbReference type="Proteomes" id="UP001189429"/>
    </source>
</evidence>
<feature type="compositionally biased region" description="Low complexity" evidence="10">
    <location>
        <begin position="2732"/>
        <end position="2748"/>
    </location>
</feature>
<keyword evidence="8" id="KW-0413">Isomerase</keyword>
<keyword evidence="13" id="KW-1185">Reference proteome</keyword>